<dbReference type="InterPro" id="IPR011701">
    <property type="entry name" value="MFS"/>
</dbReference>
<gene>
    <name evidence="8" type="ORF">EBM89_15175</name>
</gene>
<evidence type="ECO:0000259" key="7">
    <source>
        <dbReference type="PROSITE" id="PS50850"/>
    </source>
</evidence>
<dbReference type="CDD" id="cd17324">
    <property type="entry name" value="MFS_NepI_like"/>
    <property type="match status" value="1"/>
</dbReference>
<evidence type="ECO:0000313" key="9">
    <source>
        <dbReference type="Proteomes" id="UP000269289"/>
    </source>
</evidence>
<dbReference type="EMBL" id="RFFI01000094">
    <property type="protein sequence ID" value="RMI06778.1"/>
    <property type="molecule type" value="Genomic_DNA"/>
</dbReference>
<keyword evidence="4 6" id="KW-1133">Transmembrane helix</keyword>
<dbReference type="InterPro" id="IPR020846">
    <property type="entry name" value="MFS_dom"/>
</dbReference>
<dbReference type="Pfam" id="PF07690">
    <property type="entry name" value="MFS_1"/>
    <property type="match status" value="1"/>
</dbReference>
<keyword evidence="9" id="KW-1185">Reference proteome</keyword>
<dbReference type="Proteomes" id="UP000269289">
    <property type="component" value="Unassembled WGS sequence"/>
</dbReference>
<evidence type="ECO:0000256" key="3">
    <source>
        <dbReference type="ARBA" id="ARBA00022692"/>
    </source>
</evidence>
<keyword evidence="3 6" id="KW-0812">Transmembrane</keyword>
<dbReference type="GO" id="GO:0022857">
    <property type="term" value="F:transmembrane transporter activity"/>
    <property type="evidence" value="ECO:0007669"/>
    <property type="project" value="InterPro"/>
</dbReference>
<reference evidence="8 9" key="1">
    <citation type="submission" date="2018-10" db="EMBL/GenBank/DDBJ databases">
        <title>Isolation, diversity and antifungal activity of actinobacteria from wheat.</title>
        <authorList>
            <person name="Han C."/>
        </authorList>
    </citation>
    <scope>NUCLEOTIDE SEQUENCE [LARGE SCALE GENOMIC DNA]</scope>
    <source>
        <strain evidence="8 9">NEAU-YY56</strain>
    </source>
</reference>
<dbReference type="GO" id="GO:0005886">
    <property type="term" value="C:plasma membrane"/>
    <property type="evidence" value="ECO:0007669"/>
    <property type="project" value="UniProtKB-SubCell"/>
</dbReference>
<evidence type="ECO:0000313" key="8">
    <source>
        <dbReference type="EMBL" id="RMI06778.1"/>
    </source>
</evidence>
<dbReference type="PANTHER" id="PTHR43124:SF10">
    <property type="entry name" value="PURINE EFFLUX PUMP PBUE"/>
    <property type="match status" value="1"/>
</dbReference>
<evidence type="ECO:0000256" key="1">
    <source>
        <dbReference type="ARBA" id="ARBA00004651"/>
    </source>
</evidence>
<feature type="transmembrane region" description="Helical" evidence="6">
    <location>
        <begin position="59"/>
        <end position="78"/>
    </location>
</feature>
<evidence type="ECO:0000256" key="2">
    <source>
        <dbReference type="ARBA" id="ARBA00022475"/>
    </source>
</evidence>
<feature type="transmembrane region" description="Helical" evidence="6">
    <location>
        <begin position="111"/>
        <end position="132"/>
    </location>
</feature>
<feature type="transmembrane region" description="Helical" evidence="6">
    <location>
        <begin position="353"/>
        <end position="374"/>
    </location>
</feature>
<feature type="transmembrane region" description="Helical" evidence="6">
    <location>
        <begin position="224"/>
        <end position="244"/>
    </location>
</feature>
<comment type="caution">
    <text evidence="8">The sequence shown here is derived from an EMBL/GenBank/DDBJ whole genome shotgun (WGS) entry which is preliminary data.</text>
</comment>
<sequence>MSATAAPEVPDAPVAARRARLWPMATGTFAIGFGSYVMAGLVPSVSADLDISVSQVGTLVSVYGFTYAISTPLLTLVVGRVPRRVLMAVALALFALASLGTALATTYTAVAVLRGLSAVAAGGFTPTATVLAARFAPPGQRGRAVATVFGGLTTATVLGAPAGNLLGPVLGYRGVYVLVAALALVALASVLLLVRAPAPVPGAEPGPEVAAAGPVGPVGHRRTLPVLVGLTLLVSMLETASALMVQTYSSPLLTDLGGLTGALLSAVLLAYGIAGVAGNVVGGRLADRFGAARSIVLALSVSTVALLLLTPATATPWTALGVFALWGFAAWAMNSPLQNVLLTLAGRHGQLVVALNSSIISLGTGIGALVGGWVVAGPGYASLGVAAAAVMLVAVLVVALLARRPAVAAV</sequence>
<feature type="transmembrane region" description="Helical" evidence="6">
    <location>
        <begin position="85"/>
        <end position="105"/>
    </location>
</feature>
<dbReference type="OrthoDB" id="9814237at2"/>
<feature type="domain" description="Major facilitator superfamily (MFS) profile" evidence="7">
    <location>
        <begin position="20"/>
        <end position="406"/>
    </location>
</feature>
<keyword evidence="2" id="KW-1003">Cell membrane</keyword>
<dbReference type="PROSITE" id="PS50850">
    <property type="entry name" value="MFS"/>
    <property type="match status" value="1"/>
</dbReference>
<accession>A0A3M2J8G3</accession>
<dbReference type="Gene3D" id="1.20.1250.20">
    <property type="entry name" value="MFS general substrate transporter like domains"/>
    <property type="match status" value="2"/>
</dbReference>
<comment type="subcellular location">
    <subcellularLocation>
        <location evidence="1">Cell membrane</location>
        <topology evidence="1">Multi-pass membrane protein</topology>
    </subcellularLocation>
</comment>
<name>A0A3M2J8G3_9CELL</name>
<feature type="transmembrane region" description="Helical" evidence="6">
    <location>
        <begin position="175"/>
        <end position="194"/>
    </location>
</feature>
<dbReference type="RefSeq" id="WP_122150377.1">
    <property type="nucleotide sequence ID" value="NZ_RFFI01000094.1"/>
</dbReference>
<feature type="transmembrane region" description="Helical" evidence="6">
    <location>
        <begin position="21"/>
        <end position="39"/>
    </location>
</feature>
<evidence type="ECO:0000256" key="5">
    <source>
        <dbReference type="ARBA" id="ARBA00023136"/>
    </source>
</evidence>
<evidence type="ECO:0000256" key="6">
    <source>
        <dbReference type="SAM" id="Phobius"/>
    </source>
</evidence>
<feature type="transmembrane region" description="Helical" evidence="6">
    <location>
        <begin position="290"/>
        <end position="309"/>
    </location>
</feature>
<dbReference type="InterPro" id="IPR050189">
    <property type="entry name" value="MFS_Efflux_Transporters"/>
</dbReference>
<protein>
    <submittedName>
        <fullName evidence="8">MFS transporter</fullName>
    </submittedName>
</protein>
<feature type="transmembrane region" description="Helical" evidence="6">
    <location>
        <begin position="144"/>
        <end position="163"/>
    </location>
</feature>
<organism evidence="8 9">
    <name type="scientific">Cellulomonas triticagri</name>
    <dbReference type="NCBI Taxonomy" id="2483352"/>
    <lineage>
        <taxon>Bacteria</taxon>
        <taxon>Bacillati</taxon>
        <taxon>Actinomycetota</taxon>
        <taxon>Actinomycetes</taxon>
        <taxon>Micrococcales</taxon>
        <taxon>Cellulomonadaceae</taxon>
        <taxon>Cellulomonas</taxon>
    </lineage>
</organism>
<dbReference type="AlphaFoldDB" id="A0A3M2J8G3"/>
<evidence type="ECO:0000256" key="4">
    <source>
        <dbReference type="ARBA" id="ARBA00022989"/>
    </source>
</evidence>
<keyword evidence="5 6" id="KW-0472">Membrane</keyword>
<proteinExistence type="predicted"/>
<dbReference type="SUPFAM" id="SSF103473">
    <property type="entry name" value="MFS general substrate transporter"/>
    <property type="match status" value="1"/>
</dbReference>
<dbReference type="PANTHER" id="PTHR43124">
    <property type="entry name" value="PURINE EFFLUX PUMP PBUE"/>
    <property type="match status" value="1"/>
</dbReference>
<feature type="transmembrane region" description="Helical" evidence="6">
    <location>
        <begin position="380"/>
        <end position="402"/>
    </location>
</feature>
<feature type="transmembrane region" description="Helical" evidence="6">
    <location>
        <begin position="256"/>
        <end position="278"/>
    </location>
</feature>
<dbReference type="InterPro" id="IPR036259">
    <property type="entry name" value="MFS_trans_sf"/>
</dbReference>